<dbReference type="AlphaFoldDB" id="A0A060T7K8"/>
<sequence>MSPGGTKAYSRREPHLLSDQDLKDKRSLRSLPARFSAPELRSASTSDQSTGVYQDYFIFECTGRDDKLRYWLRINLPVANILAGFRGDADLIVINGDSPNPSKVVQEVLDELDLMGRLTIGIDGAVIIQMTGGPHSIVTALGEEMRDAAIEDLVASGGEAEQLRLRDISRCITRTGDKDTQLSANVDEVVKVVHRNFAYKVPEKVAEKRRKKREGFIKSPDFSFYPLHRGFWAKLKKHKLVSSIFGEVLSSDSTGKGIFDALLFVGGTKLKADLSANADLKIGKINGQKCLKSMKVTFFDISAGRLLDLSRSSDTDDEDRPVLRSAAKLKAREELESLDLLKRLINLPQITLMDIEQIRSEVFEDSGSQSEIFNHETIRLAKRCAEIYGKLPHTVERTIAHYNGINRQVSDEECLRVDEMEDRIMSLVAAYPSDVTVSRNEDGSLQVYPPEGISFPTLSFCGLLSGNGTSLLSISDLSSVFDAASGEMDSYLHETVSFDQLESISDIQDDSLDSCANAMFPNEEDALSQLVSSFHDLKRKKSPPQVELQYLTRNALIRIGEKHYEIPSDVSESLALAFAIQSVWDDRKPEGGETEGGYPPDPEPSADHTGRKRRRLSPGSKEQRSLESLPSDNGAQGTRHVDEDLAAGGSGGTASNAERLASEPRIPSSVSELLQKVPTVKREPIRELLLKGALQSCMHSVAQDEVALRGLELLLQESFNAIEVVLSVPGNVHQFLLQKGAQ</sequence>
<dbReference type="EMBL" id="HG937693">
    <property type="protein sequence ID" value="CDP34882.1"/>
    <property type="molecule type" value="Genomic_DNA"/>
</dbReference>
<feature type="region of interest" description="Disordered" evidence="1">
    <location>
        <begin position="1"/>
        <end position="25"/>
    </location>
</feature>
<gene>
    <name evidence="2" type="ORF">GNLVRS02_ARAD1C22616g</name>
</gene>
<evidence type="ECO:0000256" key="1">
    <source>
        <dbReference type="SAM" id="MobiDB-lite"/>
    </source>
</evidence>
<dbReference type="PhylomeDB" id="A0A060T7K8"/>
<protein>
    <submittedName>
        <fullName evidence="2">ARAD1C22616p</fullName>
    </submittedName>
</protein>
<name>A0A060T7K8_BLAAD</name>
<organism evidence="2">
    <name type="scientific">Blastobotrys adeninivorans</name>
    <name type="common">Yeast</name>
    <name type="synonym">Arxula adeninivorans</name>
    <dbReference type="NCBI Taxonomy" id="409370"/>
    <lineage>
        <taxon>Eukaryota</taxon>
        <taxon>Fungi</taxon>
        <taxon>Dikarya</taxon>
        <taxon>Ascomycota</taxon>
        <taxon>Saccharomycotina</taxon>
        <taxon>Dipodascomycetes</taxon>
        <taxon>Dipodascales</taxon>
        <taxon>Trichomonascaceae</taxon>
        <taxon>Blastobotrys</taxon>
    </lineage>
</organism>
<feature type="compositionally biased region" description="Basic and acidic residues" evidence="1">
    <location>
        <begin position="10"/>
        <end position="25"/>
    </location>
</feature>
<evidence type="ECO:0000313" key="2">
    <source>
        <dbReference type="EMBL" id="CDP34882.1"/>
    </source>
</evidence>
<feature type="region of interest" description="Disordered" evidence="1">
    <location>
        <begin position="587"/>
        <end position="667"/>
    </location>
</feature>
<reference evidence="2" key="1">
    <citation type="submission" date="2014-02" db="EMBL/GenBank/DDBJ databases">
        <authorList>
            <person name="Genoscope - CEA"/>
        </authorList>
    </citation>
    <scope>NUCLEOTIDE SEQUENCE</scope>
    <source>
        <strain evidence="2">LS3</strain>
    </source>
</reference>
<proteinExistence type="predicted"/>
<reference evidence="2" key="2">
    <citation type="submission" date="2014-06" db="EMBL/GenBank/DDBJ databases">
        <title>The complete genome of Blastobotrys (Arxula) adeninivorans LS3 - a yeast of biotechnological interest.</title>
        <authorList>
            <person name="Kunze G."/>
            <person name="Gaillardin C."/>
            <person name="Czernicka M."/>
            <person name="Durrens P."/>
            <person name="Martin T."/>
            <person name="Boer E."/>
            <person name="Gabaldon T."/>
            <person name="Cruz J."/>
            <person name="Talla E."/>
            <person name="Marck C."/>
            <person name="Goffeau A."/>
            <person name="Barbe V."/>
            <person name="Baret P."/>
            <person name="Baronian K."/>
            <person name="Beier S."/>
            <person name="Bleykasten C."/>
            <person name="Bode R."/>
            <person name="Casaregola S."/>
            <person name="Despons L."/>
            <person name="Fairhead C."/>
            <person name="Giersberg M."/>
            <person name="Gierski P."/>
            <person name="Hahnel U."/>
            <person name="Hartmann A."/>
            <person name="Jankowska D."/>
            <person name="Jubin C."/>
            <person name="Jung P."/>
            <person name="Lafontaine I."/>
            <person name="Leh-Louis V."/>
            <person name="Lemaire M."/>
            <person name="Marcet-Houben M."/>
            <person name="Mascher M."/>
            <person name="Morel G."/>
            <person name="Richard G.-F."/>
            <person name="Riechen J."/>
            <person name="Sacerdot C."/>
            <person name="Sarkar A."/>
            <person name="Savel G."/>
            <person name="Schacherer J."/>
            <person name="Sherman D."/>
            <person name="Straub M.-L."/>
            <person name="Stein N."/>
            <person name="Thierry A."/>
            <person name="Trautwein-Schult A."/>
            <person name="Westhof E."/>
            <person name="Worch S."/>
            <person name="Dujon B."/>
            <person name="Souciet J.-L."/>
            <person name="Wincker P."/>
            <person name="Scholz U."/>
            <person name="Neuveglise N."/>
        </authorList>
    </citation>
    <scope>NUCLEOTIDE SEQUENCE</scope>
    <source>
        <strain evidence="2">LS3</strain>
    </source>
</reference>
<accession>A0A060T7K8</accession>
<feature type="compositionally biased region" description="Polar residues" evidence="1">
    <location>
        <begin position="626"/>
        <end position="636"/>
    </location>
</feature>